<keyword evidence="1" id="KW-0472">Membrane</keyword>
<dbReference type="AlphaFoldDB" id="A0A0A2EPN3"/>
<name>A0A0A2EPN3_PORCN</name>
<dbReference type="EMBL" id="JQJD01000050">
    <property type="protein sequence ID" value="KGN79445.1"/>
    <property type="molecule type" value="Genomic_DNA"/>
</dbReference>
<dbReference type="Proteomes" id="UP000030125">
    <property type="component" value="Unassembled WGS sequence"/>
</dbReference>
<evidence type="ECO:0000313" key="3">
    <source>
        <dbReference type="Proteomes" id="UP000030125"/>
    </source>
</evidence>
<keyword evidence="1" id="KW-1133">Transmembrane helix</keyword>
<sequence>MLRKIYFNLLKKVKKMKSKISERKIPIILSITVIITIIAPTLLTRPAYCELFDFTKTGGIGDTIGGITAPILRFVSIFLLYETFREQRKFNRSQIKYKDYDLLVMITDHIKAKSGRISLEWGEPHGKIHKGLFAISREIKHYDNGDIIDEHKLDEVLRDSEEVALSILDAYRIIKASSLDETIKELFRRTITKYAKVVIELNLACSDLSTRYGAHVKDMKYFEHEDDSENSDKNKQRVYSIYINSPIIEELKKNFPS</sequence>
<evidence type="ECO:0000313" key="2">
    <source>
        <dbReference type="EMBL" id="KGN79445.1"/>
    </source>
</evidence>
<feature type="transmembrane region" description="Helical" evidence="1">
    <location>
        <begin position="25"/>
        <end position="43"/>
    </location>
</feature>
<protein>
    <submittedName>
        <fullName evidence="2">Uncharacterized protein</fullName>
    </submittedName>
</protein>
<comment type="caution">
    <text evidence="2">The sequence shown here is derived from an EMBL/GenBank/DDBJ whole genome shotgun (WGS) entry which is preliminary data.</text>
</comment>
<organism evidence="2 3">
    <name type="scientific">Porphyromonas cangingivalis</name>
    <dbReference type="NCBI Taxonomy" id="36874"/>
    <lineage>
        <taxon>Bacteria</taxon>
        <taxon>Pseudomonadati</taxon>
        <taxon>Bacteroidota</taxon>
        <taxon>Bacteroidia</taxon>
        <taxon>Bacteroidales</taxon>
        <taxon>Porphyromonadaceae</taxon>
        <taxon>Porphyromonas</taxon>
    </lineage>
</organism>
<evidence type="ECO:0000256" key="1">
    <source>
        <dbReference type="SAM" id="Phobius"/>
    </source>
</evidence>
<keyword evidence="3" id="KW-1185">Reference proteome</keyword>
<feature type="transmembrane region" description="Helical" evidence="1">
    <location>
        <begin position="63"/>
        <end position="84"/>
    </location>
</feature>
<proteinExistence type="predicted"/>
<keyword evidence="1" id="KW-0812">Transmembrane</keyword>
<gene>
    <name evidence="2" type="ORF">HQ35_07765</name>
</gene>
<accession>A0A0A2EPN3</accession>
<reference evidence="2 3" key="1">
    <citation type="submission" date="2014-08" db="EMBL/GenBank/DDBJ databases">
        <title>Porphyromonas cangingivalis strain:COT-109_OH1386 Genome sequencing.</title>
        <authorList>
            <person name="Wallis C."/>
            <person name="Deusch O."/>
            <person name="O'Flynn C."/>
            <person name="Davis I."/>
            <person name="Jospin G."/>
            <person name="Darling A.E."/>
            <person name="Coil D.A."/>
            <person name="Alexiev A."/>
            <person name="Horsfall A."/>
            <person name="Kirkwood N."/>
            <person name="Harris S."/>
            <person name="Eisen J.A."/>
        </authorList>
    </citation>
    <scope>NUCLEOTIDE SEQUENCE [LARGE SCALE GENOMIC DNA]</scope>
    <source>
        <strain evidence="3">COT-109 OH1386</strain>
    </source>
</reference>